<protein>
    <submittedName>
        <fullName evidence="1">Uncharacterized protein</fullName>
    </submittedName>
</protein>
<keyword evidence="2" id="KW-1185">Reference proteome</keyword>
<dbReference type="EMBL" id="QZFU01000010">
    <property type="protein sequence ID" value="RJO79157.1"/>
    <property type="molecule type" value="Genomic_DNA"/>
</dbReference>
<proteinExistence type="predicted"/>
<dbReference type="AlphaFoldDB" id="A0A3A4KBC1"/>
<comment type="caution">
    <text evidence="1">The sequence shown here is derived from an EMBL/GenBank/DDBJ whole genome shotgun (WGS) entry which is preliminary data.</text>
</comment>
<dbReference type="OrthoDB" id="4573473at2"/>
<organism evidence="1 2">
    <name type="scientific">Nocardia panacis</name>
    <dbReference type="NCBI Taxonomy" id="2340916"/>
    <lineage>
        <taxon>Bacteria</taxon>
        <taxon>Bacillati</taxon>
        <taxon>Actinomycetota</taxon>
        <taxon>Actinomycetes</taxon>
        <taxon>Mycobacteriales</taxon>
        <taxon>Nocardiaceae</taxon>
        <taxon>Nocardia</taxon>
    </lineage>
</organism>
<dbReference type="Proteomes" id="UP000266677">
    <property type="component" value="Unassembled WGS sequence"/>
</dbReference>
<evidence type="ECO:0000313" key="2">
    <source>
        <dbReference type="Proteomes" id="UP000266677"/>
    </source>
</evidence>
<accession>A0A3A4KBC1</accession>
<gene>
    <name evidence="1" type="ORF">D5S18_02065</name>
</gene>
<name>A0A3A4KBC1_9NOCA</name>
<reference evidence="1 2" key="1">
    <citation type="submission" date="2018-09" db="EMBL/GenBank/DDBJ databases">
        <title>YIM PH21274 draft genome.</title>
        <authorList>
            <person name="Miao C."/>
        </authorList>
    </citation>
    <scope>NUCLEOTIDE SEQUENCE [LARGE SCALE GENOMIC DNA]</scope>
    <source>
        <strain evidence="1 2">YIM PH 21724</strain>
    </source>
</reference>
<sequence length="169" mass="18595">MDIDALQVARDQLRYILITDSAPMSLEMRLQLGLIAAQVALAERLPLRTDDTTRPQNVVEADEFVWDDVTVQRFIGRLGPTGLRAIRALVAAGGTATPEQLKRALGAKNLGGMTSNLRRAVHYITKRVPPPLLVEARHEGNSLAEPIREYRFSAGTLPMVVTALEQLDT</sequence>
<dbReference type="RefSeq" id="WP_120037405.1">
    <property type="nucleotide sequence ID" value="NZ_QZFU01000010.1"/>
</dbReference>
<evidence type="ECO:0000313" key="1">
    <source>
        <dbReference type="EMBL" id="RJO79157.1"/>
    </source>
</evidence>